<feature type="region of interest" description="Disordered" evidence="1">
    <location>
        <begin position="699"/>
        <end position="720"/>
    </location>
</feature>
<reference evidence="2 3" key="1">
    <citation type="journal article" date="2008" name="Nature">
        <title>The genome of Laccaria bicolor provides insights into mycorrhizal symbiosis.</title>
        <authorList>
            <person name="Martin F."/>
            <person name="Aerts A."/>
            <person name="Ahren D."/>
            <person name="Brun A."/>
            <person name="Danchin E.G.J."/>
            <person name="Duchaussoy F."/>
            <person name="Gibon J."/>
            <person name="Kohler A."/>
            <person name="Lindquist E."/>
            <person name="Pereda V."/>
            <person name="Salamov A."/>
            <person name="Shapiro H.J."/>
            <person name="Wuyts J."/>
            <person name="Blaudez D."/>
            <person name="Buee M."/>
            <person name="Brokstein P."/>
            <person name="Canbaeck B."/>
            <person name="Cohen D."/>
            <person name="Courty P.E."/>
            <person name="Coutinho P.M."/>
            <person name="Delaruelle C."/>
            <person name="Detter J.C."/>
            <person name="Deveau A."/>
            <person name="DiFazio S."/>
            <person name="Duplessis S."/>
            <person name="Fraissinet-Tachet L."/>
            <person name="Lucic E."/>
            <person name="Frey-Klett P."/>
            <person name="Fourrey C."/>
            <person name="Feussner I."/>
            <person name="Gay G."/>
            <person name="Grimwood J."/>
            <person name="Hoegger P.J."/>
            <person name="Jain P."/>
            <person name="Kilaru S."/>
            <person name="Labbe J."/>
            <person name="Lin Y.C."/>
            <person name="Legue V."/>
            <person name="Le Tacon F."/>
            <person name="Marmeisse R."/>
            <person name="Melayah D."/>
            <person name="Montanini B."/>
            <person name="Muratet M."/>
            <person name="Nehls U."/>
            <person name="Niculita-Hirzel H."/>
            <person name="Oudot-Le Secq M.P."/>
            <person name="Peter M."/>
            <person name="Quesneville H."/>
            <person name="Rajashekar B."/>
            <person name="Reich M."/>
            <person name="Rouhier N."/>
            <person name="Schmutz J."/>
            <person name="Yin T."/>
            <person name="Chalot M."/>
            <person name="Henrissat B."/>
            <person name="Kuees U."/>
            <person name="Lucas S."/>
            <person name="Van de Peer Y."/>
            <person name="Podila G.K."/>
            <person name="Polle A."/>
            <person name="Pukkila P.J."/>
            <person name="Richardson P.M."/>
            <person name="Rouze P."/>
            <person name="Sanders I.R."/>
            <person name="Stajich J.E."/>
            <person name="Tunlid A."/>
            <person name="Tuskan G."/>
            <person name="Grigoriev I.V."/>
        </authorList>
    </citation>
    <scope>NUCLEOTIDE SEQUENCE [LARGE SCALE GENOMIC DNA]</scope>
    <source>
        <strain evidence="3">S238N-H82 / ATCC MYA-4686</strain>
    </source>
</reference>
<evidence type="ECO:0000256" key="1">
    <source>
        <dbReference type="SAM" id="MobiDB-lite"/>
    </source>
</evidence>
<gene>
    <name evidence="2" type="ORF">LACBIDRAFT_325595</name>
</gene>
<feature type="region of interest" description="Disordered" evidence="1">
    <location>
        <begin position="401"/>
        <end position="442"/>
    </location>
</feature>
<dbReference type="RefSeq" id="XP_001879173.1">
    <property type="nucleotide sequence ID" value="XM_001879138.1"/>
</dbReference>
<dbReference type="Proteomes" id="UP000001194">
    <property type="component" value="Unassembled WGS sequence"/>
</dbReference>
<dbReference type="OrthoDB" id="10354155at2759"/>
<evidence type="ECO:0000313" key="2">
    <source>
        <dbReference type="EMBL" id="EDR09788.1"/>
    </source>
</evidence>
<evidence type="ECO:0000313" key="3">
    <source>
        <dbReference type="Proteomes" id="UP000001194"/>
    </source>
</evidence>
<name>B0D5K6_LACBS</name>
<feature type="compositionally biased region" description="Polar residues" evidence="1">
    <location>
        <begin position="401"/>
        <end position="417"/>
    </location>
</feature>
<dbReference type="HOGENOM" id="CLU_376851_0_0_1"/>
<organism evidence="3">
    <name type="scientific">Laccaria bicolor (strain S238N-H82 / ATCC MYA-4686)</name>
    <name type="common">Bicoloured deceiver</name>
    <name type="synonym">Laccaria laccata var. bicolor</name>
    <dbReference type="NCBI Taxonomy" id="486041"/>
    <lineage>
        <taxon>Eukaryota</taxon>
        <taxon>Fungi</taxon>
        <taxon>Dikarya</taxon>
        <taxon>Basidiomycota</taxon>
        <taxon>Agaricomycotina</taxon>
        <taxon>Agaricomycetes</taxon>
        <taxon>Agaricomycetidae</taxon>
        <taxon>Agaricales</taxon>
        <taxon>Agaricineae</taxon>
        <taxon>Hydnangiaceae</taxon>
        <taxon>Laccaria</taxon>
    </lineage>
</organism>
<feature type="compositionally biased region" description="Basic and acidic residues" evidence="1">
    <location>
        <begin position="526"/>
        <end position="564"/>
    </location>
</feature>
<feature type="region of interest" description="Disordered" evidence="1">
    <location>
        <begin position="282"/>
        <end position="316"/>
    </location>
</feature>
<dbReference type="EMBL" id="DS547098">
    <property type="protein sequence ID" value="EDR09788.1"/>
    <property type="molecule type" value="Genomic_DNA"/>
</dbReference>
<accession>B0D5K6</accession>
<feature type="region of interest" description="Disordered" evidence="1">
    <location>
        <begin position="454"/>
        <end position="573"/>
    </location>
</feature>
<dbReference type="GeneID" id="6075180"/>
<protein>
    <submittedName>
        <fullName evidence="2">Predicted protein</fullName>
    </submittedName>
</protein>
<feature type="compositionally biased region" description="Basic and acidic residues" evidence="1">
    <location>
        <begin position="217"/>
        <end position="236"/>
    </location>
</feature>
<dbReference type="AlphaFoldDB" id="B0D5K6"/>
<feature type="region of interest" description="Disordered" evidence="1">
    <location>
        <begin position="25"/>
        <end position="91"/>
    </location>
</feature>
<proteinExistence type="predicted"/>
<feature type="compositionally biased region" description="Polar residues" evidence="1">
    <location>
        <begin position="283"/>
        <end position="304"/>
    </location>
</feature>
<dbReference type="InParanoid" id="B0D5K6"/>
<feature type="compositionally biased region" description="Basic and acidic residues" evidence="1">
    <location>
        <begin position="471"/>
        <end position="513"/>
    </location>
</feature>
<sequence>MADLKSRIGGKRKYFSNLVWKREDHQLGHSGHHKRASSLTYNSRREENTPADYDSDASSIASSNCGEEAYFLPSNGGERRGEGPTAPFRRFRSAEPPSLLKRIELPILPASSPTKRANAVQESPKRLIERIGNGLYAAQHTPIMLHSEDMDIDSTPAPDGTIAEEAPNGHVWTDQARHEAVAVSGINTMAIDTVHDEAGKCIVESAPTISDDSLNNRVEDSNGDHRQPADEGSAAHKNLEAIPGLTFSERDNNLNAPVQHQNAAASSSSSPAFLVPATEGGSLEQTMNSSTTPQALPTRNSPHSSPEEGQWEEPSLPVPPDFILNVRKLLLPLITQNAQCRTDFGQETIPSPESVERALSGVVDDEACTSFAGQMRGIRREMVALNATAVKKPVVSIQADGSQVAQEESGSMSSQSLPVEKANRTPPWGPRAMRQGSSQLKKIELMKSPSYGDYFKKGQNKTEAPIAKGPKYHEQLKPKDKADESSKYLQLREIRNRRAGYEAKRSSTKDYASRQDSLNGQVEAGRTSDRDYARSHYRRDSSDMQIEARPRRSSIPDRRSDSLEKPPAPPQTVEPHTAAHLLLAGVLHDLLHVVHVRLLTLAPMHAQIRYTALLVVDIPRLRHLLLVPPTFHLVGPAHLPGMDGHPALSIYESKEDAHDHVLPSAGIKKRLRQPARTFTRHVIALHTIRKPLVAQLKSHIPPSVDPSHPQCGNELRQLSA</sequence>
<dbReference type="KEGG" id="lbc:LACBIDRAFT_325595"/>
<keyword evidence="3" id="KW-1185">Reference proteome</keyword>
<feature type="region of interest" description="Disordered" evidence="1">
    <location>
        <begin position="211"/>
        <end position="236"/>
    </location>
</feature>